<dbReference type="SUPFAM" id="SSF52172">
    <property type="entry name" value="CheY-like"/>
    <property type="match status" value="1"/>
</dbReference>
<evidence type="ECO:0000256" key="1">
    <source>
        <dbReference type="ARBA" id="ARBA00023012"/>
    </source>
</evidence>
<dbReference type="PANTHER" id="PTHR37299">
    <property type="entry name" value="TRANSCRIPTIONAL REGULATOR-RELATED"/>
    <property type="match status" value="1"/>
</dbReference>
<gene>
    <name evidence="5" type="primary">yehT</name>
    <name evidence="5" type="ORF">MBHS_03958</name>
</gene>
<feature type="domain" description="Response regulatory" evidence="3">
    <location>
        <begin position="2"/>
        <end position="117"/>
    </location>
</feature>
<keyword evidence="6" id="KW-1185">Reference proteome</keyword>
<evidence type="ECO:0000256" key="2">
    <source>
        <dbReference type="PROSITE-ProRule" id="PRU00169"/>
    </source>
</evidence>
<organism evidence="5 6">
    <name type="scientific">Candidatus Venteria ishoeyi</name>
    <dbReference type="NCBI Taxonomy" id="1899563"/>
    <lineage>
        <taxon>Bacteria</taxon>
        <taxon>Pseudomonadati</taxon>
        <taxon>Pseudomonadota</taxon>
        <taxon>Gammaproteobacteria</taxon>
        <taxon>Thiotrichales</taxon>
        <taxon>Thiotrichaceae</taxon>
        <taxon>Venteria</taxon>
    </lineage>
</organism>
<keyword evidence="2" id="KW-0597">Phosphoprotein</keyword>
<dbReference type="InterPro" id="IPR007492">
    <property type="entry name" value="LytTR_DNA-bd_dom"/>
</dbReference>
<dbReference type="AlphaFoldDB" id="A0A1H6FDA3"/>
<dbReference type="SMART" id="SM00850">
    <property type="entry name" value="LytTR"/>
    <property type="match status" value="1"/>
</dbReference>
<feature type="modified residue" description="4-aspartylphosphate" evidence="2">
    <location>
        <position position="54"/>
    </location>
</feature>
<dbReference type="PROSITE" id="PS50110">
    <property type="entry name" value="RESPONSE_REGULATORY"/>
    <property type="match status" value="1"/>
</dbReference>
<evidence type="ECO:0000259" key="4">
    <source>
        <dbReference type="PROSITE" id="PS50930"/>
    </source>
</evidence>
<dbReference type="GO" id="GO:0000156">
    <property type="term" value="F:phosphorelay response regulator activity"/>
    <property type="evidence" value="ECO:0007669"/>
    <property type="project" value="InterPro"/>
</dbReference>
<dbReference type="Gene3D" id="2.40.50.1020">
    <property type="entry name" value="LytTr DNA-binding domain"/>
    <property type="match status" value="1"/>
</dbReference>
<proteinExistence type="predicted"/>
<dbReference type="GO" id="GO:0003677">
    <property type="term" value="F:DNA binding"/>
    <property type="evidence" value="ECO:0007669"/>
    <property type="project" value="InterPro"/>
</dbReference>
<sequence>MRILIADDEPLARRRLRALLNEIGGHEVLEIEAANGREVLEMSKAYKPDIVTMDIGMPSINGMDAAKKLSTYPHPPIIIFTTAYSEYALDAFEQQAVDYLLKPIRRERLEQALDRAKAWHKKPQVEKDLNNTDHSKRARTHISINMHGEVRLIPVEKAYYFRAEQKYVTMAWSGGEVLLDESLKNLEEEFSGQFLRIHRNALVALVHVAGWKKDDNGQHYITFTGIDEQLEISRRHLQNVKHTIRDMCGARRNAKT</sequence>
<accession>A0A1H6FDA3</accession>
<evidence type="ECO:0000313" key="5">
    <source>
        <dbReference type="EMBL" id="SEH08070.1"/>
    </source>
</evidence>
<dbReference type="Gene3D" id="3.40.50.2300">
    <property type="match status" value="1"/>
</dbReference>
<feature type="domain" description="HTH LytTR-type" evidence="4">
    <location>
        <begin position="142"/>
        <end position="246"/>
    </location>
</feature>
<name>A0A1H6FDA3_9GAMM</name>
<dbReference type="Pfam" id="PF00072">
    <property type="entry name" value="Response_reg"/>
    <property type="match status" value="1"/>
</dbReference>
<dbReference type="Proteomes" id="UP000236724">
    <property type="component" value="Unassembled WGS sequence"/>
</dbReference>
<dbReference type="InterPro" id="IPR011006">
    <property type="entry name" value="CheY-like_superfamily"/>
</dbReference>
<dbReference type="InterPro" id="IPR046947">
    <property type="entry name" value="LytR-like"/>
</dbReference>
<evidence type="ECO:0000259" key="3">
    <source>
        <dbReference type="PROSITE" id="PS50110"/>
    </source>
</evidence>
<dbReference type="SMART" id="SM00448">
    <property type="entry name" value="REC"/>
    <property type="match status" value="1"/>
</dbReference>
<dbReference type="InterPro" id="IPR001789">
    <property type="entry name" value="Sig_transdc_resp-reg_receiver"/>
</dbReference>
<dbReference type="Pfam" id="PF04397">
    <property type="entry name" value="LytTR"/>
    <property type="match status" value="1"/>
</dbReference>
<dbReference type="PROSITE" id="PS50930">
    <property type="entry name" value="HTH_LYTTR"/>
    <property type="match status" value="1"/>
</dbReference>
<keyword evidence="1" id="KW-0902">Two-component regulatory system</keyword>
<dbReference type="EMBL" id="FMSV02000543">
    <property type="protein sequence ID" value="SEH08070.1"/>
    <property type="molecule type" value="Genomic_DNA"/>
</dbReference>
<dbReference type="OrthoDB" id="9793421at2"/>
<reference evidence="5 6" key="1">
    <citation type="submission" date="2016-10" db="EMBL/GenBank/DDBJ databases">
        <authorList>
            <person name="de Groot N.N."/>
        </authorList>
    </citation>
    <scope>NUCLEOTIDE SEQUENCE [LARGE SCALE GENOMIC DNA]</scope>
    <source>
        <strain evidence="5">MBHS1</strain>
    </source>
</reference>
<dbReference type="RefSeq" id="WP_103921653.1">
    <property type="nucleotide sequence ID" value="NZ_FMSV02000543.1"/>
</dbReference>
<dbReference type="PANTHER" id="PTHR37299:SF1">
    <property type="entry name" value="STAGE 0 SPORULATION PROTEIN A HOMOLOG"/>
    <property type="match status" value="1"/>
</dbReference>
<protein>
    <submittedName>
        <fullName evidence="5">Transcriptional regulatory protein YehT</fullName>
    </submittedName>
</protein>
<evidence type="ECO:0000313" key="6">
    <source>
        <dbReference type="Proteomes" id="UP000236724"/>
    </source>
</evidence>